<sequence length="720" mass="81387">MSEIINFKPKHEFEHKRNLAEFIELCESYPRLPPIKNSQDKYNYNSAYWSGVANFTKLGVNSKKRGSEFELDKSIMPFAKAYFTYQQSHSPTKSKNELKALRVIELAMLRAHGSVDITLVKPTILDSAAQLARENYSPQAAYHCGAELEVMSNFLCESKIVNNFAWKNPIKRGEDTVDKIGEKGKEYRERKLPNEDALIAIAEIFSIGAENLSPRDIFTTSCIALLMAAPARGSELFYLKSDCIELTKDEKGKNQLGLRWFSGKGFGYEVEWVPECMWDVVKEAVERLKNLSAGARAFAKSVEEKTYFLPCPTDISLNHKLTREQVSLALGLDVYQFEEYVEVNGDTFLKTGLKTKKGQTLSNQLLKKYGIARNHYEVTMAELNEIVRNDIKTNGFPHIPFKTGDGIKVKWSDALFSQMSNAFHSIKGTSTTELWMPTIGTINEDLSTTEKKTKDGSTMTNQLSLFERHNYPSMTVLSHQLRHMLNTMAKIGGMSDTLLTRWSGRADPKQTRVYNHQTPDQLNAKFHAITKEENSKLGIAELVIVTPETLQEINADSNITAHVTEFGMCIHSYVLNPCEKHRDCVNCEEQVCEKGDDEKLKRLKEKLKYEEMLLTGDQQAMDDGSVNAEIFLNKRLLTIERCKALIDRLEDDSIPDGALIKLAIDKTSRLDKALDINGKKRLPKLDSSKKITSQNGTPELMNTRPKALDKLKAFGGVKRG</sequence>
<evidence type="ECO:0008006" key="4">
    <source>
        <dbReference type="Google" id="ProtNLM"/>
    </source>
</evidence>
<dbReference type="AlphaFoldDB" id="A0AAF0GBW3"/>
<evidence type="ECO:0000256" key="1">
    <source>
        <dbReference type="SAM" id="MobiDB-lite"/>
    </source>
</evidence>
<dbReference type="InterPro" id="IPR011010">
    <property type="entry name" value="DNA_brk_join_enz"/>
</dbReference>
<accession>A0AAF0GBW3</accession>
<evidence type="ECO:0000313" key="2">
    <source>
        <dbReference type="EMBL" id="WGC85904.1"/>
    </source>
</evidence>
<dbReference type="GO" id="GO:0003677">
    <property type="term" value="F:DNA binding"/>
    <property type="evidence" value="ECO:0007669"/>
    <property type="project" value="InterPro"/>
</dbReference>
<organism evidence="2 3">
    <name type="scientific">Aeromonas caviae</name>
    <name type="common">Aeromonas punctata</name>
    <dbReference type="NCBI Taxonomy" id="648"/>
    <lineage>
        <taxon>Bacteria</taxon>
        <taxon>Pseudomonadati</taxon>
        <taxon>Pseudomonadota</taxon>
        <taxon>Gammaproteobacteria</taxon>
        <taxon>Aeromonadales</taxon>
        <taxon>Aeromonadaceae</taxon>
        <taxon>Aeromonas</taxon>
    </lineage>
</organism>
<dbReference type="EMBL" id="CP110176">
    <property type="protein sequence ID" value="WGC85904.1"/>
    <property type="molecule type" value="Genomic_DNA"/>
</dbReference>
<dbReference type="RefSeq" id="WP_125117520.1">
    <property type="nucleotide sequence ID" value="NZ_AP019195.1"/>
</dbReference>
<evidence type="ECO:0000313" key="3">
    <source>
        <dbReference type="Proteomes" id="UP001163285"/>
    </source>
</evidence>
<dbReference type="SUPFAM" id="SSF56349">
    <property type="entry name" value="DNA breaking-rejoining enzymes"/>
    <property type="match status" value="1"/>
</dbReference>
<feature type="region of interest" description="Disordered" evidence="1">
    <location>
        <begin position="685"/>
        <end position="704"/>
    </location>
</feature>
<protein>
    <recommendedName>
        <fullName evidence="4">Integrase</fullName>
    </recommendedName>
</protein>
<name>A0AAF0GBW3_AERCA</name>
<reference evidence="2" key="1">
    <citation type="submission" date="2023-04" db="EMBL/GenBank/DDBJ databases">
        <title>Whole Genome Sequence of Multi-drug resistant Aeromonas caviae as a gut pathogen in newborn.</title>
        <authorList>
            <person name="Jadhav S.V."/>
            <person name="Saroj S.D."/>
            <person name="Saha U.B."/>
            <person name="Sen S."/>
            <person name="Kher A."/>
        </authorList>
    </citation>
    <scope>NUCLEOTIDE SEQUENCE</scope>
    <source>
        <strain evidence="2">SVJ23</strain>
    </source>
</reference>
<proteinExistence type="predicted"/>
<gene>
    <name evidence="2" type="ORF">OJY61_24485</name>
</gene>
<dbReference type="Proteomes" id="UP001163285">
    <property type="component" value="Chromosome"/>
</dbReference>